<feature type="transmembrane region" description="Helical" evidence="12">
    <location>
        <begin position="167"/>
        <end position="190"/>
    </location>
</feature>
<evidence type="ECO:0000256" key="9">
    <source>
        <dbReference type="ARBA" id="ARBA00023065"/>
    </source>
</evidence>
<evidence type="ECO:0000259" key="13">
    <source>
        <dbReference type="PROSITE" id="PS51352"/>
    </source>
</evidence>
<keyword evidence="5 12" id="KW-1003">Cell membrane</keyword>
<dbReference type="PANTHER" id="PTHR30341:SF0">
    <property type="entry name" value="NA(+)_H(+) ANTIPORTER NHAA"/>
    <property type="match status" value="1"/>
</dbReference>
<dbReference type="InterPro" id="IPR036249">
    <property type="entry name" value="Thioredoxin-like_sf"/>
</dbReference>
<keyword evidence="6 12" id="KW-0812">Transmembrane</keyword>
<feature type="transmembrane region" description="Helical" evidence="12">
    <location>
        <begin position="222"/>
        <end position="255"/>
    </location>
</feature>
<evidence type="ECO:0000256" key="5">
    <source>
        <dbReference type="ARBA" id="ARBA00022475"/>
    </source>
</evidence>
<dbReference type="InterPro" id="IPR004670">
    <property type="entry name" value="NhaA"/>
</dbReference>
<dbReference type="Gene3D" id="3.40.30.10">
    <property type="entry name" value="Glutaredoxin"/>
    <property type="match status" value="1"/>
</dbReference>
<keyword evidence="10 12" id="KW-0472">Membrane</keyword>
<evidence type="ECO:0000256" key="11">
    <source>
        <dbReference type="ARBA" id="ARBA00023201"/>
    </source>
</evidence>
<dbReference type="GO" id="GO:0015385">
    <property type="term" value="F:sodium:proton antiporter activity"/>
    <property type="evidence" value="ECO:0007669"/>
    <property type="project" value="UniProtKB-UniRule"/>
</dbReference>
<feature type="transmembrane region" description="Helical" evidence="12">
    <location>
        <begin position="114"/>
        <end position="134"/>
    </location>
</feature>
<dbReference type="HAMAP" id="MF_01844">
    <property type="entry name" value="NhaA"/>
    <property type="match status" value="1"/>
</dbReference>
<dbReference type="InterPro" id="IPR012336">
    <property type="entry name" value="Thioredoxin-like_fold"/>
</dbReference>
<keyword evidence="7 12" id="KW-1133">Transmembrane helix</keyword>
<dbReference type="EMBL" id="BJHY01000001">
    <property type="protein sequence ID" value="GDY71708.1"/>
    <property type="molecule type" value="Genomic_DNA"/>
</dbReference>
<evidence type="ECO:0000256" key="12">
    <source>
        <dbReference type="HAMAP-Rule" id="MF_01844"/>
    </source>
</evidence>
<evidence type="ECO:0000256" key="8">
    <source>
        <dbReference type="ARBA" id="ARBA00023053"/>
    </source>
</evidence>
<dbReference type="GO" id="GO:0005886">
    <property type="term" value="C:plasma membrane"/>
    <property type="evidence" value="ECO:0007669"/>
    <property type="project" value="UniProtKB-SubCell"/>
</dbReference>
<comment type="similarity">
    <text evidence="2">In the N-terminal section; belongs to the NhaA Na(+)/H(+) (TC 2.A.33) antiporter family.</text>
</comment>
<feature type="transmembrane region" description="Helical" evidence="12">
    <location>
        <begin position="31"/>
        <end position="49"/>
    </location>
</feature>
<organism evidence="14 15">
    <name type="scientific">Streptomyces avermitilis</name>
    <dbReference type="NCBI Taxonomy" id="33903"/>
    <lineage>
        <taxon>Bacteria</taxon>
        <taxon>Bacillati</taxon>
        <taxon>Actinomycetota</taxon>
        <taxon>Actinomycetes</taxon>
        <taxon>Kitasatosporales</taxon>
        <taxon>Streptomycetaceae</taxon>
        <taxon>Streptomyces</taxon>
    </lineage>
</organism>
<comment type="caution">
    <text evidence="14">The sequence shown here is derived from an EMBL/GenBank/DDBJ whole genome shotgun (WGS) entry which is preliminary data.</text>
</comment>
<keyword evidence="3 12" id="KW-0813">Transport</keyword>
<feature type="transmembrane region" description="Helical" evidence="12">
    <location>
        <begin position="410"/>
        <end position="431"/>
    </location>
</feature>
<gene>
    <name evidence="14" type="primary">nhaA2</name>
    <name evidence="12" type="synonym">nhaA</name>
    <name evidence="14" type="ORF">SAV31267_011930</name>
</gene>
<comment type="function">
    <text evidence="12">Na(+)/H(+) antiporter that extrudes sodium in exchange for external protons.</text>
</comment>
<dbReference type="NCBIfam" id="TIGR00773">
    <property type="entry name" value="NhaA"/>
    <property type="match status" value="1"/>
</dbReference>
<keyword evidence="4 12" id="KW-0050">Antiport</keyword>
<dbReference type="PANTHER" id="PTHR30341">
    <property type="entry name" value="SODIUM ION/PROTON ANTIPORTER NHAA-RELATED"/>
    <property type="match status" value="1"/>
</dbReference>
<dbReference type="AlphaFoldDB" id="A0A4D4MI75"/>
<evidence type="ECO:0000256" key="7">
    <source>
        <dbReference type="ARBA" id="ARBA00022989"/>
    </source>
</evidence>
<sequence length="626" mass="67221">MSPTSPGFTEQTQCGVDMRTPLRDFLRTETGSASVLLAAALTALAWANIDSGAYETFWQTQLSVRLGAHGVSLELREWVNSGLMTLFFFVVGLEARREFDMGELRDRRRVTLPLLAGVSGMLVPAAVYLAFNAGHSSVHGWGAAMSTDTAFALGMLALLGDRLPRGLRIFILTVAVVDDFVALVVIAVAYSGHLTWPALLLALGLFGVILLIRAARVRRGVVYGLLATASWVALLKSGVDPVVIGLAMGLLTYAYPASRGDLERASDLFRLFREQPTPELERSVRLGLASALSPNERLQRMYHPWTSYVIVPLFALANAGITIDGGQLADAFTSPITLGILLGYVLGKPVGIVGASWLTARLSRGKLHPPVGWGAVWAGGTIAGVGFTISLLIATLAFSGKQLTEAKIGILGAVVGSLAVTWLVTWVIGLLPAPSRSRALLGAGQEIVDLAVPVDVHRDHVRGPMEAPVTVVEYGDFECPYCGLAEPVIRELLADFGDVRYVWRHFPLNDVHPHAQLAAEAAEAAAEQGAYWKMHDLLLVHQGALTAADLLRYAEEIGLDTERFRKALRAHTGAPRVAEDVESADLSGVSGTPTFFINGRRHHGAYDIESLSAAVHVAKERAALVR</sequence>
<dbReference type="Gene3D" id="1.20.1530.10">
    <property type="entry name" value="Na+/H+ antiporter like domain"/>
    <property type="match status" value="1"/>
</dbReference>
<proteinExistence type="inferred from homology"/>
<evidence type="ECO:0000256" key="6">
    <source>
        <dbReference type="ARBA" id="ARBA00022692"/>
    </source>
</evidence>
<dbReference type="Pfam" id="PF06965">
    <property type="entry name" value="Na_H_antiport_1"/>
    <property type="match status" value="1"/>
</dbReference>
<reference evidence="14 15" key="1">
    <citation type="submission" date="2019-04" db="EMBL/GenBank/DDBJ databases">
        <title>Draft genome sequences of Streptomyces avermitilis ATCC 31267.</title>
        <authorList>
            <person name="Komaki H."/>
            <person name="Tamura T."/>
            <person name="Hosoyama A."/>
        </authorList>
    </citation>
    <scope>NUCLEOTIDE SEQUENCE [LARGE SCALE GENOMIC DNA]</scope>
    <source>
        <strain evidence="14 15">ATCC 31267</strain>
    </source>
</reference>
<comment type="similarity">
    <text evidence="12">Belongs to the NhaA Na(+)/H(+) (TC 2.A.33) antiporter family.</text>
</comment>
<feature type="transmembrane region" description="Helical" evidence="12">
    <location>
        <begin position="196"/>
        <end position="215"/>
    </location>
</feature>
<evidence type="ECO:0000256" key="4">
    <source>
        <dbReference type="ARBA" id="ARBA00022449"/>
    </source>
</evidence>
<accession>A0A4D4MI75</accession>
<evidence type="ECO:0000313" key="14">
    <source>
        <dbReference type="EMBL" id="GDY71708.1"/>
    </source>
</evidence>
<comment type="catalytic activity">
    <reaction evidence="12">
        <text>Na(+)(in) + 2 H(+)(out) = Na(+)(out) + 2 H(+)(in)</text>
        <dbReference type="Rhea" id="RHEA:29251"/>
        <dbReference type="ChEBI" id="CHEBI:15378"/>
        <dbReference type="ChEBI" id="CHEBI:29101"/>
    </reaction>
</comment>
<name>A0A4D4MI75_STRAX</name>
<comment type="subcellular location">
    <subcellularLocation>
        <location evidence="1">Cell inner membrane</location>
        <topology evidence="1">Multi-pass membrane protein</topology>
    </subcellularLocation>
    <subcellularLocation>
        <location evidence="12">Cell membrane</location>
        <topology evidence="12">Multi-pass membrane protein</topology>
    </subcellularLocation>
</comment>
<dbReference type="Proteomes" id="UP000299211">
    <property type="component" value="Unassembled WGS sequence"/>
</dbReference>
<dbReference type="SUPFAM" id="SSF52833">
    <property type="entry name" value="Thioredoxin-like"/>
    <property type="match status" value="1"/>
</dbReference>
<feature type="transmembrane region" description="Helical" evidence="12">
    <location>
        <begin position="377"/>
        <end position="398"/>
    </location>
</feature>
<keyword evidence="11 12" id="KW-0739">Sodium transport</keyword>
<keyword evidence="9 12" id="KW-0406">Ion transport</keyword>
<dbReference type="Pfam" id="PF13462">
    <property type="entry name" value="Thioredoxin_4"/>
    <property type="match status" value="1"/>
</dbReference>
<feature type="transmembrane region" description="Helical" evidence="12">
    <location>
        <begin position="140"/>
        <end position="160"/>
    </location>
</feature>
<evidence type="ECO:0000256" key="2">
    <source>
        <dbReference type="ARBA" id="ARBA00007006"/>
    </source>
</evidence>
<evidence type="ECO:0000256" key="3">
    <source>
        <dbReference type="ARBA" id="ARBA00022448"/>
    </source>
</evidence>
<dbReference type="GO" id="GO:0006885">
    <property type="term" value="P:regulation of pH"/>
    <property type="evidence" value="ECO:0007669"/>
    <property type="project" value="UniProtKB-UniRule"/>
</dbReference>
<evidence type="ECO:0000313" key="15">
    <source>
        <dbReference type="Proteomes" id="UP000299211"/>
    </source>
</evidence>
<dbReference type="PROSITE" id="PS51352">
    <property type="entry name" value="THIOREDOXIN_2"/>
    <property type="match status" value="1"/>
</dbReference>
<protein>
    <recommendedName>
        <fullName evidence="12">Na(+)/H(+) antiporter NhaA</fullName>
    </recommendedName>
    <alternativeName>
        <fullName evidence="12">Sodium/proton antiporter NhaA</fullName>
    </alternativeName>
</protein>
<feature type="domain" description="Thioredoxin" evidence="13">
    <location>
        <begin position="441"/>
        <end position="620"/>
    </location>
</feature>
<dbReference type="InterPro" id="IPR013766">
    <property type="entry name" value="Thioredoxin_domain"/>
</dbReference>
<dbReference type="InterPro" id="IPR023171">
    <property type="entry name" value="Na/H_antiporter_dom_sf"/>
</dbReference>
<evidence type="ECO:0000256" key="1">
    <source>
        <dbReference type="ARBA" id="ARBA00004429"/>
    </source>
</evidence>
<feature type="transmembrane region" description="Helical" evidence="12">
    <location>
        <begin position="305"/>
        <end position="323"/>
    </location>
</feature>
<evidence type="ECO:0000256" key="10">
    <source>
        <dbReference type="ARBA" id="ARBA00023136"/>
    </source>
</evidence>
<keyword evidence="8 12" id="KW-0915">Sodium</keyword>
<feature type="transmembrane region" description="Helical" evidence="12">
    <location>
        <begin position="335"/>
        <end position="357"/>
    </location>
</feature>